<name>A0AAP0J0I3_9MAGN</name>
<protein>
    <submittedName>
        <fullName evidence="1">Uncharacterized protein</fullName>
    </submittedName>
</protein>
<keyword evidence="2" id="KW-1185">Reference proteome</keyword>
<gene>
    <name evidence="1" type="ORF">Sjap_013503</name>
</gene>
<evidence type="ECO:0000313" key="2">
    <source>
        <dbReference type="Proteomes" id="UP001417504"/>
    </source>
</evidence>
<dbReference type="AlphaFoldDB" id="A0AAP0J0I3"/>
<proteinExistence type="predicted"/>
<sequence length="114" mass="12173">MGHSLKFAQSCKSGACSKLSKALIEIDVAKERLANVVSFMWESKAAAEAGKGNGTNEVVMDNSHDGKNSPLCKGYPSRWSGSVLALFSSLVVQIARKEPREYALSPVVVLDGES</sequence>
<reference evidence="1 2" key="1">
    <citation type="submission" date="2024-01" db="EMBL/GenBank/DDBJ databases">
        <title>Genome assemblies of Stephania.</title>
        <authorList>
            <person name="Yang L."/>
        </authorList>
    </citation>
    <scope>NUCLEOTIDE SEQUENCE [LARGE SCALE GENOMIC DNA]</scope>
    <source>
        <strain evidence="1">QJT</strain>
        <tissue evidence="1">Leaf</tissue>
    </source>
</reference>
<organism evidence="1 2">
    <name type="scientific">Stephania japonica</name>
    <dbReference type="NCBI Taxonomy" id="461633"/>
    <lineage>
        <taxon>Eukaryota</taxon>
        <taxon>Viridiplantae</taxon>
        <taxon>Streptophyta</taxon>
        <taxon>Embryophyta</taxon>
        <taxon>Tracheophyta</taxon>
        <taxon>Spermatophyta</taxon>
        <taxon>Magnoliopsida</taxon>
        <taxon>Ranunculales</taxon>
        <taxon>Menispermaceae</taxon>
        <taxon>Menispermoideae</taxon>
        <taxon>Cissampelideae</taxon>
        <taxon>Stephania</taxon>
    </lineage>
</organism>
<dbReference type="Proteomes" id="UP001417504">
    <property type="component" value="Unassembled WGS sequence"/>
</dbReference>
<comment type="caution">
    <text evidence="1">The sequence shown here is derived from an EMBL/GenBank/DDBJ whole genome shotgun (WGS) entry which is preliminary data.</text>
</comment>
<accession>A0AAP0J0I3</accession>
<evidence type="ECO:0000313" key="1">
    <source>
        <dbReference type="EMBL" id="KAK9123901.1"/>
    </source>
</evidence>
<dbReference type="EMBL" id="JBBNAE010000005">
    <property type="protein sequence ID" value="KAK9123901.1"/>
    <property type="molecule type" value="Genomic_DNA"/>
</dbReference>